<reference evidence="2 3" key="1">
    <citation type="submission" date="2018-11" db="EMBL/GenBank/DDBJ databases">
        <title>Genomic Encyclopedia of Type Strains, Phase IV (KMG-IV): sequencing the most valuable type-strain genomes for metagenomic binning, comparative biology and taxonomic classification.</title>
        <authorList>
            <person name="Goeker M."/>
        </authorList>
    </citation>
    <scope>NUCLEOTIDE SEQUENCE [LARGE SCALE GENOMIC DNA]</scope>
    <source>
        <strain evidence="2 3">DSM 5900</strain>
    </source>
</reference>
<feature type="chain" id="PRO_5018073791" evidence="1">
    <location>
        <begin position="22"/>
        <end position="44"/>
    </location>
</feature>
<dbReference type="RefSeq" id="WP_276330455.1">
    <property type="nucleotide sequence ID" value="NZ_AP019700.1"/>
</dbReference>
<feature type="signal peptide" evidence="1">
    <location>
        <begin position="1"/>
        <end position="21"/>
    </location>
</feature>
<dbReference type="EMBL" id="RJKX01000013">
    <property type="protein sequence ID" value="ROP99574.1"/>
    <property type="molecule type" value="Genomic_DNA"/>
</dbReference>
<evidence type="ECO:0000313" key="3">
    <source>
        <dbReference type="Proteomes" id="UP000278222"/>
    </source>
</evidence>
<keyword evidence="1" id="KW-0732">Signal</keyword>
<keyword evidence="3" id="KW-1185">Reference proteome</keyword>
<dbReference type="Proteomes" id="UP000278222">
    <property type="component" value="Unassembled WGS sequence"/>
</dbReference>
<evidence type="ECO:0000313" key="2">
    <source>
        <dbReference type="EMBL" id="ROP99574.1"/>
    </source>
</evidence>
<gene>
    <name evidence="2" type="ORF">EDC65_1358</name>
</gene>
<name>A0A3N1M962_9PROT</name>
<proteinExistence type="predicted"/>
<protein>
    <submittedName>
        <fullName evidence="2">Uncharacterized protein</fullName>
    </submittedName>
</protein>
<comment type="caution">
    <text evidence="2">The sequence shown here is derived from an EMBL/GenBank/DDBJ whole genome shotgun (WGS) entry which is preliminary data.</text>
</comment>
<dbReference type="AlphaFoldDB" id="A0A3N1M962"/>
<accession>A0A3N1M962</accession>
<organism evidence="2 3">
    <name type="scientific">Stella humosa</name>
    <dbReference type="NCBI Taxonomy" id="94"/>
    <lineage>
        <taxon>Bacteria</taxon>
        <taxon>Pseudomonadati</taxon>
        <taxon>Pseudomonadota</taxon>
        <taxon>Alphaproteobacteria</taxon>
        <taxon>Rhodospirillales</taxon>
        <taxon>Stellaceae</taxon>
        <taxon>Stella</taxon>
    </lineage>
</organism>
<evidence type="ECO:0000256" key="1">
    <source>
        <dbReference type="SAM" id="SignalP"/>
    </source>
</evidence>
<sequence length="44" mass="4395">MKAIILGLAVAMAALSGAADAAPNCKKGKPCGGSCIAFDKVFRK</sequence>